<dbReference type="Proteomes" id="UP000594121">
    <property type="component" value="Chromosome"/>
</dbReference>
<accession>A0A7L9FFQ3</accession>
<evidence type="ECO:0000313" key="2">
    <source>
        <dbReference type="Proteomes" id="UP000594121"/>
    </source>
</evidence>
<dbReference type="EMBL" id="CP062310">
    <property type="protein sequence ID" value="QOJ78517.1"/>
    <property type="molecule type" value="Genomic_DNA"/>
</dbReference>
<proteinExistence type="predicted"/>
<dbReference type="KEGG" id="thel:IG193_07110"/>
<dbReference type="AlphaFoldDB" id="A0A7L9FFQ3"/>
<protein>
    <submittedName>
        <fullName evidence="1">Uncharacterized protein</fullName>
    </submittedName>
</protein>
<gene>
    <name evidence="1" type="ORF">IG193_07110</name>
</gene>
<dbReference type="InParanoid" id="A0A7L9FFQ3"/>
<name>A0A7L9FFQ3_9CREN</name>
<organism evidence="1 2">
    <name type="scientific">Infirmifilum lucidum</name>
    <dbReference type="NCBI Taxonomy" id="2776706"/>
    <lineage>
        <taxon>Archaea</taxon>
        <taxon>Thermoproteota</taxon>
        <taxon>Thermoprotei</taxon>
        <taxon>Thermofilales</taxon>
        <taxon>Thermofilaceae</taxon>
        <taxon>Infirmifilum</taxon>
    </lineage>
</organism>
<dbReference type="RefSeq" id="WP_192818489.1">
    <property type="nucleotide sequence ID" value="NZ_CP062310.1"/>
</dbReference>
<keyword evidence="2" id="KW-1185">Reference proteome</keyword>
<sequence>MSKELTPLEKMELLIPGFRGYKQKELLREDDALVRRKISSILDDARVKVERLITAVKKKNISIALRLDDLRLELMKASQMIKHASYGYSGLFDRAKVEESELQRLLEYDYKLVSEASRIMEKVLELTTITDPQEFMEKLNATIDLVRQLEDDIKMREQILRGEVVQ</sequence>
<dbReference type="GeneID" id="59149652"/>
<reference evidence="1 2" key="1">
    <citation type="submission" date="2020-10" db="EMBL/GenBank/DDBJ databases">
        <title>Thermofilum lucidum 3507LT sp. nov. a novel member of Thermofilaceae family isolated from Chile hot spring, and proposal of description order Thermofilales.</title>
        <authorList>
            <person name="Zayulina K.S."/>
            <person name="Elcheninov A.G."/>
            <person name="Toshchakov S.V."/>
            <person name="Kublanov I.V."/>
        </authorList>
    </citation>
    <scope>NUCLEOTIDE SEQUENCE [LARGE SCALE GENOMIC DNA]</scope>
    <source>
        <strain evidence="1 2">3507LT</strain>
    </source>
</reference>
<evidence type="ECO:0000313" key="1">
    <source>
        <dbReference type="EMBL" id="QOJ78517.1"/>
    </source>
</evidence>